<evidence type="ECO:0008006" key="11">
    <source>
        <dbReference type="Google" id="ProtNLM"/>
    </source>
</evidence>
<sequence>MQRNLLLILAAVSAAIAAPNPVPQASCSIQKVNQCISQKLGFDAKILERGDNFGGVWYWNCYPGARVGSEWPFYQFDIPEAYESWTFSERFPDHNELRCYIDQLDNVLNLRKHTIFNVKVIEAIFDAAAAQWTVCTAPGRRITSKYLILATGLLYKEYLPDLPGLATYKEIVEYSASYPLDLIL</sequence>
<comment type="caution">
    <text evidence="9">The sequence shown here is derived from an EMBL/GenBank/DDBJ whole genome shotgun (WGS) entry which is preliminary data.</text>
</comment>
<dbReference type="InterPro" id="IPR036188">
    <property type="entry name" value="FAD/NAD-bd_sf"/>
</dbReference>
<dbReference type="AlphaFoldDB" id="A0A428P0H6"/>
<evidence type="ECO:0000256" key="1">
    <source>
        <dbReference type="ARBA" id="ARBA00001974"/>
    </source>
</evidence>
<comment type="similarity">
    <text evidence="2">Belongs to the FAD-binding monooxygenase family.</text>
</comment>
<keyword evidence="8" id="KW-0732">Signal</keyword>
<dbReference type="PANTHER" id="PTHR43098:SF3">
    <property type="entry name" value="L-ORNITHINE N(5)-MONOOXYGENASE-RELATED"/>
    <property type="match status" value="1"/>
</dbReference>
<evidence type="ECO:0000313" key="10">
    <source>
        <dbReference type="Proteomes" id="UP000288168"/>
    </source>
</evidence>
<gene>
    <name evidence="9" type="ORF">CEP54_013837</name>
</gene>
<reference evidence="9 10" key="1">
    <citation type="submission" date="2017-06" db="EMBL/GenBank/DDBJ databases">
        <title>Comparative genomic analysis of Ambrosia Fusariam Clade fungi.</title>
        <authorList>
            <person name="Stajich J.E."/>
            <person name="Carrillo J."/>
            <person name="Kijimoto T."/>
            <person name="Eskalen A."/>
            <person name="O'Donnell K."/>
            <person name="Kasson M."/>
        </authorList>
    </citation>
    <scope>NUCLEOTIDE SEQUENCE [LARGE SCALE GENOMIC DNA]</scope>
    <source>
        <strain evidence="9 10">NRRL62584</strain>
    </source>
</reference>
<dbReference type="GO" id="GO:0004497">
    <property type="term" value="F:monooxygenase activity"/>
    <property type="evidence" value="ECO:0007669"/>
    <property type="project" value="UniProtKB-KW"/>
</dbReference>
<feature type="chain" id="PRO_5019176292" description="Monooxygenase" evidence="8">
    <location>
        <begin position="18"/>
        <end position="184"/>
    </location>
</feature>
<dbReference type="Gene3D" id="3.50.50.60">
    <property type="entry name" value="FAD/NAD(P)-binding domain"/>
    <property type="match status" value="1"/>
</dbReference>
<evidence type="ECO:0000256" key="4">
    <source>
        <dbReference type="ARBA" id="ARBA00022827"/>
    </source>
</evidence>
<dbReference type="Proteomes" id="UP000288168">
    <property type="component" value="Unassembled WGS sequence"/>
</dbReference>
<accession>A0A428P0H6</accession>
<dbReference type="STRING" id="1325734.A0A428P0H6"/>
<evidence type="ECO:0000256" key="6">
    <source>
        <dbReference type="ARBA" id="ARBA00023002"/>
    </source>
</evidence>
<dbReference type="InterPro" id="IPR050775">
    <property type="entry name" value="FAD-binding_Monooxygenases"/>
</dbReference>
<evidence type="ECO:0000256" key="5">
    <source>
        <dbReference type="ARBA" id="ARBA00022857"/>
    </source>
</evidence>
<evidence type="ECO:0000256" key="8">
    <source>
        <dbReference type="SAM" id="SignalP"/>
    </source>
</evidence>
<evidence type="ECO:0000256" key="3">
    <source>
        <dbReference type="ARBA" id="ARBA00022630"/>
    </source>
</evidence>
<evidence type="ECO:0000256" key="7">
    <source>
        <dbReference type="ARBA" id="ARBA00023033"/>
    </source>
</evidence>
<keyword evidence="5" id="KW-0521">NADP</keyword>
<dbReference type="PANTHER" id="PTHR43098">
    <property type="entry name" value="L-ORNITHINE N(5)-MONOOXYGENASE-RELATED"/>
    <property type="match status" value="1"/>
</dbReference>
<keyword evidence="6" id="KW-0560">Oxidoreductase</keyword>
<keyword evidence="3" id="KW-0285">Flavoprotein</keyword>
<organism evidence="9 10">
    <name type="scientific">Fusarium duplospermum</name>
    <dbReference type="NCBI Taxonomy" id="1325734"/>
    <lineage>
        <taxon>Eukaryota</taxon>
        <taxon>Fungi</taxon>
        <taxon>Dikarya</taxon>
        <taxon>Ascomycota</taxon>
        <taxon>Pezizomycotina</taxon>
        <taxon>Sordariomycetes</taxon>
        <taxon>Hypocreomycetidae</taxon>
        <taxon>Hypocreales</taxon>
        <taxon>Nectriaceae</taxon>
        <taxon>Fusarium</taxon>
        <taxon>Fusarium solani species complex</taxon>
    </lineage>
</organism>
<comment type="cofactor">
    <cofactor evidence="1">
        <name>FAD</name>
        <dbReference type="ChEBI" id="CHEBI:57692"/>
    </cofactor>
</comment>
<dbReference type="SUPFAM" id="SSF51905">
    <property type="entry name" value="FAD/NAD(P)-binding domain"/>
    <property type="match status" value="1"/>
</dbReference>
<protein>
    <recommendedName>
        <fullName evidence="11">Monooxygenase</fullName>
    </recommendedName>
</protein>
<name>A0A428P0H6_9HYPO</name>
<dbReference type="EMBL" id="NKCI01000237">
    <property type="protein sequence ID" value="RSL46489.1"/>
    <property type="molecule type" value="Genomic_DNA"/>
</dbReference>
<dbReference type="OrthoDB" id="66881at2759"/>
<keyword evidence="7" id="KW-0503">Monooxygenase</keyword>
<keyword evidence="4" id="KW-0274">FAD</keyword>
<evidence type="ECO:0000313" key="9">
    <source>
        <dbReference type="EMBL" id="RSL46489.1"/>
    </source>
</evidence>
<keyword evidence="10" id="KW-1185">Reference proteome</keyword>
<evidence type="ECO:0000256" key="2">
    <source>
        <dbReference type="ARBA" id="ARBA00010139"/>
    </source>
</evidence>
<feature type="signal peptide" evidence="8">
    <location>
        <begin position="1"/>
        <end position="17"/>
    </location>
</feature>
<proteinExistence type="inferred from homology"/>